<dbReference type="RefSeq" id="WP_171577573.1">
    <property type="nucleotide sequence ID" value="NZ_JAAVLX010000001.1"/>
</dbReference>
<dbReference type="SUPFAM" id="SSF54637">
    <property type="entry name" value="Thioesterase/thiol ester dehydrase-isomerase"/>
    <property type="match status" value="1"/>
</dbReference>
<accession>A0A7Y4GM63</accession>
<dbReference type="Gene3D" id="3.10.129.10">
    <property type="entry name" value="Hotdog Thioesterase"/>
    <property type="match status" value="1"/>
</dbReference>
<dbReference type="Proteomes" id="UP000544122">
    <property type="component" value="Unassembled WGS sequence"/>
</dbReference>
<dbReference type="InterPro" id="IPR029069">
    <property type="entry name" value="HotDog_dom_sf"/>
</dbReference>
<reference evidence="3 4" key="1">
    <citation type="submission" date="2020-03" db="EMBL/GenBank/DDBJ databases">
        <title>Bradyrhizobium diversity isolated from nodules of Indigofera sp.</title>
        <authorList>
            <person name="Klepa M."/>
            <person name="Helene L."/>
            <person name="Hungria M."/>
        </authorList>
    </citation>
    <scope>NUCLEOTIDE SEQUENCE [LARGE SCALE GENOMIC DNA]</scope>
    <source>
        <strain evidence="3 4">WSM 1791</strain>
    </source>
</reference>
<comment type="caution">
    <text evidence="3">The sequence shown here is derived from an EMBL/GenBank/DDBJ whole genome shotgun (WGS) entry which is preliminary data.</text>
</comment>
<evidence type="ECO:0000256" key="1">
    <source>
        <dbReference type="ARBA" id="ARBA00022801"/>
    </source>
</evidence>
<gene>
    <name evidence="3" type="ORF">HCN58_01325</name>
</gene>
<sequence>MISTVFDNFTAPPSSKLLGWHLLDARPSDGWIRIGFDGKRDFCNPAGFVQGGILSAMLDDTMGPAVFAMTEGKLYTATITMTVNFLVPAKPGPITGEAKVTQLGKTVAFVEGRLMAEDSTVLAMATTSARLVETAKAIAAPASSRPAALPA</sequence>
<dbReference type="NCBIfam" id="TIGR00369">
    <property type="entry name" value="unchar_dom_1"/>
    <property type="match status" value="1"/>
</dbReference>
<keyword evidence="1" id="KW-0378">Hydrolase</keyword>
<dbReference type="CDD" id="cd03443">
    <property type="entry name" value="PaaI_thioesterase"/>
    <property type="match status" value="1"/>
</dbReference>
<keyword evidence="4" id="KW-1185">Reference proteome</keyword>
<dbReference type="AlphaFoldDB" id="A0A7Y4GM63"/>
<dbReference type="PANTHER" id="PTHR43240">
    <property type="entry name" value="1,4-DIHYDROXY-2-NAPHTHOYL-COA THIOESTERASE 1"/>
    <property type="match status" value="1"/>
</dbReference>
<feature type="domain" description="Thioesterase" evidence="2">
    <location>
        <begin position="47"/>
        <end position="122"/>
    </location>
</feature>
<protein>
    <submittedName>
        <fullName evidence="3">PaaI family thioesterase</fullName>
    </submittedName>
</protein>
<dbReference type="GO" id="GO:0061522">
    <property type="term" value="F:1,4-dihydroxy-2-naphthoyl-CoA thioesterase activity"/>
    <property type="evidence" value="ECO:0007669"/>
    <property type="project" value="TreeGrafter"/>
</dbReference>
<dbReference type="InterPro" id="IPR006683">
    <property type="entry name" value="Thioestr_dom"/>
</dbReference>
<proteinExistence type="predicted"/>
<name>A0A7Y4GM63_9BRAD</name>
<organism evidence="3 4">
    <name type="scientific">Bradyrhizobium australiense</name>
    <dbReference type="NCBI Taxonomy" id="2721161"/>
    <lineage>
        <taxon>Bacteria</taxon>
        <taxon>Pseudomonadati</taxon>
        <taxon>Pseudomonadota</taxon>
        <taxon>Alphaproteobacteria</taxon>
        <taxon>Hyphomicrobiales</taxon>
        <taxon>Nitrobacteraceae</taxon>
        <taxon>Bradyrhizobium</taxon>
    </lineage>
</organism>
<dbReference type="GO" id="GO:0005829">
    <property type="term" value="C:cytosol"/>
    <property type="evidence" value="ECO:0007669"/>
    <property type="project" value="TreeGrafter"/>
</dbReference>
<evidence type="ECO:0000313" key="4">
    <source>
        <dbReference type="Proteomes" id="UP000544122"/>
    </source>
</evidence>
<dbReference type="EMBL" id="JAAVLX010000001">
    <property type="protein sequence ID" value="NOJ38271.1"/>
    <property type="molecule type" value="Genomic_DNA"/>
</dbReference>
<dbReference type="PANTHER" id="PTHR43240:SF1">
    <property type="entry name" value="BLR5584 PROTEIN"/>
    <property type="match status" value="1"/>
</dbReference>
<dbReference type="Pfam" id="PF03061">
    <property type="entry name" value="4HBT"/>
    <property type="match status" value="1"/>
</dbReference>
<evidence type="ECO:0000259" key="2">
    <source>
        <dbReference type="Pfam" id="PF03061"/>
    </source>
</evidence>
<evidence type="ECO:0000313" key="3">
    <source>
        <dbReference type="EMBL" id="NOJ38271.1"/>
    </source>
</evidence>
<dbReference type="InterPro" id="IPR003736">
    <property type="entry name" value="PAAI_dom"/>
</dbReference>